<dbReference type="EMBL" id="JBIAQY010000005">
    <property type="protein sequence ID" value="MFF3569387.1"/>
    <property type="molecule type" value="Genomic_DNA"/>
</dbReference>
<gene>
    <name evidence="1" type="ORF">ACFYXQ_16595</name>
</gene>
<comment type="caution">
    <text evidence="1">The sequence shown here is derived from an EMBL/GenBank/DDBJ whole genome shotgun (WGS) entry which is preliminary data.</text>
</comment>
<protein>
    <submittedName>
        <fullName evidence="1">Uncharacterized protein</fullName>
    </submittedName>
</protein>
<organism evidence="1 2">
    <name type="scientific">Nocardia jiangxiensis</name>
    <dbReference type="NCBI Taxonomy" id="282685"/>
    <lineage>
        <taxon>Bacteria</taxon>
        <taxon>Bacillati</taxon>
        <taxon>Actinomycetota</taxon>
        <taxon>Actinomycetes</taxon>
        <taxon>Mycobacteriales</taxon>
        <taxon>Nocardiaceae</taxon>
        <taxon>Nocardia</taxon>
    </lineage>
</organism>
<proteinExistence type="predicted"/>
<dbReference type="RefSeq" id="WP_040819381.1">
    <property type="nucleotide sequence ID" value="NZ_JBIAQY010000005.1"/>
</dbReference>
<keyword evidence="2" id="KW-1185">Reference proteome</keyword>
<accession>A0ABW6RZD2</accession>
<evidence type="ECO:0000313" key="1">
    <source>
        <dbReference type="EMBL" id="MFF3569387.1"/>
    </source>
</evidence>
<evidence type="ECO:0000313" key="2">
    <source>
        <dbReference type="Proteomes" id="UP001601992"/>
    </source>
</evidence>
<dbReference type="Proteomes" id="UP001601992">
    <property type="component" value="Unassembled WGS sequence"/>
</dbReference>
<name>A0ABW6RZD2_9NOCA</name>
<reference evidence="1 2" key="1">
    <citation type="submission" date="2024-10" db="EMBL/GenBank/DDBJ databases">
        <title>The Natural Products Discovery Center: Release of the First 8490 Sequenced Strains for Exploring Actinobacteria Biosynthetic Diversity.</title>
        <authorList>
            <person name="Kalkreuter E."/>
            <person name="Kautsar S.A."/>
            <person name="Yang D."/>
            <person name="Bader C.D."/>
            <person name="Teijaro C.N."/>
            <person name="Fluegel L."/>
            <person name="Davis C.M."/>
            <person name="Simpson J.R."/>
            <person name="Lauterbach L."/>
            <person name="Steele A.D."/>
            <person name="Gui C."/>
            <person name="Meng S."/>
            <person name="Li G."/>
            <person name="Viehrig K."/>
            <person name="Ye F."/>
            <person name="Su P."/>
            <person name="Kiefer A.F."/>
            <person name="Nichols A."/>
            <person name="Cepeda A.J."/>
            <person name="Yan W."/>
            <person name="Fan B."/>
            <person name="Jiang Y."/>
            <person name="Adhikari A."/>
            <person name="Zheng C.-J."/>
            <person name="Schuster L."/>
            <person name="Cowan T.M."/>
            <person name="Smanski M.J."/>
            <person name="Chevrette M.G."/>
            <person name="De Carvalho L.P.S."/>
            <person name="Shen B."/>
        </authorList>
    </citation>
    <scope>NUCLEOTIDE SEQUENCE [LARGE SCALE GENOMIC DNA]</scope>
    <source>
        <strain evidence="1 2">NPDC002593</strain>
    </source>
</reference>
<sequence length="68" mass="7628">MWEWSRTVTERAVAASRSGWLHRESRPTVVDPEPWARADVEQDERSGDHRDDDMLAGISGANAYCLAG</sequence>